<comment type="caution">
    <text evidence="2">The sequence shown here is derived from an EMBL/GenBank/DDBJ whole genome shotgun (WGS) entry which is preliminary data.</text>
</comment>
<reference evidence="2" key="2">
    <citation type="submission" date="2021-04" db="EMBL/GenBank/DDBJ databases">
        <authorList>
            <person name="Gilroy R."/>
        </authorList>
    </citation>
    <scope>NUCLEOTIDE SEQUENCE</scope>
    <source>
        <strain evidence="2">ChiSxjej5B17-1746</strain>
    </source>
</reference>
<dbReference type="AlphaFoldDB" id="A0A9D1QYL8"/>
<evidence type="ECO:0000313" key="2">
    <source>
        <dbReference type="EMBL" id="HIW77649.1"/>
    </source>
</evidence>
<accession>A0A9D1QYL8</accession>
<evidence type="ECO:0000256" key="1">
    <source>
        <dbReference type="SAM" id="Coils"/>
    </source>
</evidence>
<organism evidence="2 3">
    <name type="scientific">Candidatus Bilophila faecipullorum</name>
    <dbReference type="NCBI Taxonomy" id="2838482"/>
    <lineage>
        <taxon>Bacteria</taxon>
        <taxon>Pseudomonadati</taxon>
        <taxon>Thermodesulfobacteriota</taxon>
        <taxon>Desulfovibrionia</taxon>
        <taxon>Desulfovibrionales</taxon>
        <taxon>Desulfovibrionaceae</taxon>
        <taxon>Bilophila</taxon>
    </lineage>
</organism>
<dbReference type="Proteomes" id="UP000824264">
    <property type="component" value="Unassembled WGS sequence"/>
</dbReference>
<evidence type="ECO:0000313" key="3">
    <source>
        <dbReference type="Proteomes" id="UP000824264"/>
    </source>
</evidence>
<reference evidence="2" key="1">
    <citation type="journal article" date="2021" name="PeerJ">
        <title>Extensive microbial diversity within the chicken gut microbiome revealed by metagenomics and culture.</title>
        <authorList>
            <person name="Gilroy R."/>
            <person name="Ravi A."/>
            <person name="Getino M."/>
            <person name="Pursley I."/>
            <person name="Horton D.L."/>
            <person name="Alikhan N.F."/>
            <person name="Baker D."/>
            <person name="Gharbi K."/>
            <person name="Hall N."/>
            <person name="Watson M."/>
            <person name="Adriaenssens E.M."/>
            <person name="Foster-Nyarko E."/>
            <person name="Jarju S."/>
            <person name="Secka A."/>
            <person name="Antonio M."/>
            <person name="Oren A."/>
            <person name="Chaudhuri R.R."/>
            <person name="La Ragione R."/>
            <person name="Hildebrand F."/>
            <person name="Pallen M.J."/>
        </authorList>
    </citation>
    <scope>NUCLEOTIDE SEQUENCE</scope>
    <source>
        <strain evidence="2">ChiSxjej5B17-1746</strain>
    </source>
</reference>
<keyword evidence="1" id="KW-0175">Coiled coil</keyword>
<name>A0A9D1QYL8_9BACT</name>
<feature type="non-terminal residue" evidence="2">
    <location>
        <position position="1"/>
    </location>
</feature>
<protein>
    <submittedName>
        <fullName evidence="2">Uncharacterized protein</fullName>
    </submittedName>
</protein>
<dbReference type="EMBL" id="DXGI01000023">
    <property type="protein sequence ID" value="HIW77649.1"/>
    <property type="molecule type" value="Genomic_DNA"/>
</dbReference>
<feature type="coiled-coil region" evidence="1">
    <location>
        <begin position="53"/>
        <end position="80"/>
    </location>
</feature>
<sequence length="115" mass="13745">MGMIPDLCHAFENDILLQWLEVRIRKNRERRKEKMLLHVAKMEKALMGMKPLLVMKEEMNAEDEEELHDLINKMERECQRFDLLLSCAHYQYVPVEKCASRAGGTKRQTSRERKR</sequence>
<gene>
    <name evidence="2" type="ORF">H9874_00685</name>
</gene>
<proteinExistence type="predicted"/>